<dbReference type="InterPro" id="IPR033121">
    <property type="entry name" value="PEPTIDASE_A1"/>
</dbReference>
<dbReference type="Gene3D" id="2.40.70.10">
    <property type="entry name" value="Acid Proteases"/>
    <property type="match status" value="4"/>
</dbReference>
<evidence type="ECO:0000256" key="2">
    <source>
        <dbReference type="ARBA" id="ARBA00022670"/>
    </source>
</evidence>
<dbReference type="GO" id="GO:0004190">
    <property type="term" value="F:aspartic-type endopeptidase activity"/>
    <property type="evidence" value="ECO:0007669"/>
    <property type="project" value="UniProtKB-KW"/>
</dbReference>
<organism evidence="11 12">
    <name type="scientific">Linnemannia exigua</name>
    <dbReference type="NCBI Taxonomy" id="604196"/>
    <lineage>
        <taxon>Eukaryota</taxon>
        <taxon>Fungi</taxon>
        <taxon>Fungi incertae sedis</taxon>
        <taxon>Mucoromycota</taxon>
        <taxon>Mortierellomycotina</taxon>
        <taxon>Mortierellomycetes</taxon>
        <taxon>Mortierellales</taxon>
        <taxon>Mortierellaceae</taxon>
        <taxon>Linnemannia</taxon>
    </lineage>
</organism>
<dbReference type="EMBL" id="JAAAIL010002892">
    <property type="protein sequence ID" value="KAG0253796.1"/>
    <property type="molecule type" value="Genomic_DNA"/>
</dbReference>
<dbReference type="PANTHER" id="PTHR47966">
    <property type="entry name" value="BETA-SITE APP-CLEAVING ENZYME, ISOFORM A-RELATED"/>
    <property type="match status" value="1"/>
</dbReference>
<comment type="caution">
    <text evidence="11">The sequence shown here is derived from an EMBL/GenBank/DDBJ whole genome shotgun (WGS) entry which is preliminary data.</text>
</comment>
<dbReference type="Pfam" id="PF00026">
    <property type="entry name" value="Asp"/>
    <property type="match status" value="2"/>
</dbReference>
<name>A0AAD4H273_9FUNG</name>
<evidence type="ECO:0000256" key="3">
    <source>
        <dbReference type="ARBA" id="ARBA00022729"/>
    </source>
</evidence>
<keyword evidence="6" id="KW-0865">Zymogen</keyword>
<accession>A0AAD4H273</accession>
<proteinExistence type="inferred from homology"/>
<evidence type="ECO:0000256" key="1">
    <source>
        <dbReference type="ARBA" id="ARBA00007447"/>
    </source>
</evidence>
<dbReference type="SUPFAM" id="SSF50630">
    <property type="entry name" value="Acid proteases"/>
    <property type="match status" value="1"/>
</dbReference>
<dbReference type="PANTHER" id="PTHR47966:SF1">
    <property type="entry name" value="ASPARTYL PROTEINASE"/>
    <property type="match status" value="1"/>
</dbReference>
<evidence type="ECO:0000256" key="5">
    <source>
        <dbReference type="ARBA" id="ARBA00022801"/>
    </source>
</evidence>
<dbReference type="Proteomes" id="UP001194580">
    <property type="component" value="Unassembled WGS sequence"/>
</dbReference>
<reference evidence="11" key="1">
    <citation type="journal article" date="2020" name="Fungal Divers.">
        <title>Resolving the Mortierellaceae phylogeny through synthesis of multi-gene phylogenetics and phylogenomics.</title>
        <authorList>
            <person name="Vandepol N."/>
            <person name="Liber J."/>
            <person name="Desiro A."/>
            <person name="Na H."/>
            <person name="Kennedy M."/>
            <person name="Barry K."/>
            <person name="Grigoriev I.V."/>
            <person name="Miller A.N."/>
            <person name="O'Donnell K."/>
            <person name="Stajich J.E."/>
            <person name="Bonito G."/>
        </authorList>
    </citation>
    <scope>NUCLEOTIDE SEQUENCE</scope>
    <source>
        <strain evidence="11">NRRL 28262</strain>
    </source>
</reference>
<dbReference type="PRINTS" id="PR00792">
    <property type="entry name" value="PEPSIN"/>
</dbReference>
<feature type="domain" description="Peptidase A1" evidence="10">
    <location>
        <begin position="54"/>
        <end position="358"/>
    </location>
</feature>
<evidence type="ECO:0000256" key="8">
    <source>
        <dbReference type="RuleBase" id="RU000454"/>
    </source>
</evidence>
<keyword evidence="3 9" id="KW-0732">Signal</keyword>
<evidence type="ECO:0000256" key="9">
    <source>
        <dbReference type="SAM" id="SignalP"/>
    </source>
</evidence>
<feature type="chain" id="PRO_5041972174" description="Peptidase A1 domain-containing protein" evidence="9">
    <location>
        <begin position="21"/>
        <end position="361"/>
    </location>
</feature>
<dbReference type="Gene3D" id="2.60.40.1960">
    <property type="match status" value="1"/>
</dbReference>
<dbReference type="InterPro" id="IPR001969">
    <property type="entry name" value="Aspartic_peptidase_AS"/>
</dbReference>
<dbReference type="PROSITE" id="PS51767">
    <property type="entry name" value="PEPTIDASE_A1"/>
    <property type="match status" value="1"/>
</dbReference>
<keyword evidence="2 8" id="KW-0645">Protease</keyword>
<evidence type="ECO:0000256" key="7">
    <source>
        <dbReference type="ARBA" id="ARBA00023157"/>
    </source>
</evidence>
<dbReference type="InterPro" id="IPR001461">
    <property type="entry name" value="Aspartic_peptidase_A1"/>
</dbReference>
<feature type="signal peptide" evidence="9">
    <location>
        <begin position="1"/>
        <end position="20"/>
    </location>
</feature>
<protein>
    <recommendedName>
        <fullName evidence="10">Peptidase A1 domain-containing protein</fullName>
    </recommendedName>
</protein>
<evidence type="ECO:0000313" key="12">
    <source>
        <dbReference type="Proteomes" id="UP001194580"/>
    </source>
</evidence>
<sequence>MKITTASLLTLAIAVLSVSGASSPKFDGKIVSLVRNPSHKRDFRAHIKKLAHRYPHIKHGGNKPTATAAAVAAVAGVGAVPVTNVGTDVEYYGPVQIGNPPQTFNLNFDTGSADIWLPSSSCKAQSCVAHSRYNAANSSTYQFATSPEDGLFGLGFNTIQSVPGVKTFMDNAIAAKAVTLPVISAYLPSVRRNGGKDGHYLFGAIDDTKFTGNLTYVPVTEQGYWQITIQDVSFNGQSLNHTAEGIVDTGSTLIMVSDSVATSVHKHVKGSTFSQDYQGWLVPCAVANVTGSVSFTMAGKPFEVPVADLAWQAITEGSKTCFSGIQGGADGLWILGDVFIKNNYCVFDHSAKASIGIAPLK</sequence>
<dbReference type="InterPro" id="IPR021109">
    <property type="entry name" value="Peptidase_aspartic_dom_sf"/>
</dbReference>
<keyword evidence="5 8" id="KW-0378">Hydrolase</keyword>
<evidence type="ECO:0000259" key="10">
    <source>
        <dbReference type="PROSITE" id="PS51767"/>
    </source>
</evidence>
<keyword evidence="7" id="KW-1015">Disulfide bond</keyword>
<gene>
    <name evidence="11" type="ORF">BGZ95_006206</name>
</gene>
<evidence type="ECO:0000313" key="11">
    <source>
        <dbReference type="EMBL" id="KAG0253796.1"/>
    </source>
</evidence>
<evidence type="ECO:0000256" key="6">
    <source>
        <dbReference type="ARBA" id="ARBA00023145"/>
    </source>
</evidence>
<dbReference type="GO" id="GO:0006508">
    <property type="term" value="P:proteolysis"/>
    <property type="evidence" value="ECO:0007669"/>
    <property type="project" value="UniProtKB-KW"/>
</dbReference>
<dbReference type="AlphaFoldDB" id="A0AAD4H273"/>
<evidence type="ECO:0000256" key="4">
    <source>
        <dbReference type="ARBA" id="ARBA00022750"/>
    </source>
</evidence>
<keyword evidence="4 8" id="KW-0064">Aspartyl protease</keyword>
<keyword evidence="12" id="KW-1185">Reference proteome</keyword>
<comment type="similarity">
    <text evidence="1 8">Belongs to the peptidase A1 family.</text>
</comment>
<dbReference type="PROSITE" id="PS00141">
    <property type="entry name" value="ASP_PROTEASE"/>
    <property type="match status" value="2"/>
</dbReference>